<evidence type="ECO:0000256" key="3">
    <source>
        <dbReference type="ARBA" id="ARBA00022605"/>
    </source>
</evidence>
<dbReference type="FunFam" id="3.40.50.720:FF:000104">
    <property type="entry name" value="Shikimate dehydrogenase (NADP(+))"/>
    <property type="match status" value="1"/>
</dbReference>
<feature type="domain" description="SDH C-terminal" evidence="11">
    <location>
        <begin position="237"/>
        <end position="267"/>
    </location>
</feature>
<evidence type="ECO:0000256" key="7">
    <source>
        <dbReference type="ARBA" id="ARBA00049442"/>
    </source>
</evidence>
<reference evidence="12" key="6">
    <citation type="submission" date="2022-05" db="EMBL/GenBank/DDBJ databases">
        <authorList>
            <person name="Alioto T."/>
            <person name="Alioto T."/>
            <person name="Gomez Garrido J."/>
        </authorList>
    </citation>
    <scope>NUCLEOTIDE SEQUENCE</scope>
    <source>
        <strain evidence="12">0</strain>
    </source>
</reference>
<evidence type="ECO:0000256" key="1">
    <source>
        <dbReference type="ARBA" id="ARBA00004871"/>
    </source>
</evidence>
<dbReference type="EMBL" id="BQTA01000030">
    <property type="protein sequence ID" value="GKK04099.1"/>
    <property type="molecule type" value="Genomic_DNA"/>
</dbReference>
<protein>
    <recommendedName>
        <fullName evidence="2 8">Shikimate dehydrogenase (NADP(+))</fullName>
        <shortName evidence="8">SDH</shortName>
        <ecNumber evidence="2 8">1.1.1.25</ecNumber>
    </recommendedName>
</protein>
<dbReference type="Pfam" id="PF01488">
    <property type="entry name" value="Shikimate_DH"/>
    <property type="match status" value="1"/>
</dbReference>
<dbReference type="EMBL" id="CAJOXS020000003">
    <property type="protein sequence ID" value="CAH6149051.1"/>
    <property type="molecule type" value="Genomic_DNA"/>
</dbReference>
<comment type="similarity">
    <text evidence="8">Belongs to the shikimate dehydrogenase family.</text>
</comment>
<dbReference type="Proteomes" id="UP001060507">
    <property type="component" value="Unassembled WGS sequence"/>
</dbReference>
<evidence type="ECO:0000256" key="2">
    <source>
        <dbReference type="ARBA" id="ARBA00012962"/>
    </source>
</evidence>
<dbReference type="RefSeq" id="WP_008807063.1">
    <property type="nucleotide sequence ID" value="NC_011283.1"/>
</dbReference>
<keyword evidence="4 8" id="KW-0521">NADP</keyword>
<feature type="active site" description="Proton acceptor" evidence="8">
    <location>
        <position position="65"/>
    </location>
</feature>
<comment type="pathway">
    <text evidence="1 8">Metabolic intermediate biosynthesis; chorismate biosynthesis; chorismate from D-erythrose 4-phosphate and phosphoenolpyruvate: step 4/7.</text>
</comment>
<feature type="binding site" evidence="8">
    <location>
        <position position="102"/>
    </location>
    <ligand>
        <name>shikimate</name>
        <dbReference type="ChEBI" id="CHEBI:36208"/>
    </ligand>
</feature>
<evidence type="ECO:0000259" key="10">
    <source>
        <dbReference type="Pfam" id="PF08501"/>
    </source>
</evidence>
<dbReference type="GO" id="GO:0050661">
    <property type="term" value="F:NADP binding"/>
    <property type="evidence" value="ECO:0007669"/>
    <property type="project" value="InterPro"/>
</dbReference>
<organism evidence="16 20">
    <name type="scientific">Klebsiella variicola</name>
    <dbReference type="NCBI Taxonomy" id="244366"/>
    <lineage>
        <taxon>Bacteria</taxon>
        <taxon>Pseudomonadati</taxon>
        <taxon>Pseudomonadota</taxon>
        <taxon>Gammaproteobacteria</taxon>
        <taxon>Enterobacterales</taxon>
        <taxon>Enterobacteriaceae</taxon>
        <taxon>Klebsiella/Raoultella group</taxon>
        <taxon>Klebsiella</taxon>
        <taxon>Klebsiella pneumoniae complex</taxon>
    </lineage>
</organism>
<dbReference type="Gene3D" id="3.40.50.720">
    <property type="entry name" value="NAD(P)-binding Rossmann-like Domain"/>
    <property type="match status" value="1"/>
</dbReference>
<dbReference type="KEGG" id="kpk:A593_08595"/>
<dbReference type="EMBL" id="PIDP01000783">
    <property type="protein sequence ID" value="PLM92924.1"/>
    <property type="molecule type" value="Genomic_DNA"/>
</dbReference>
<sequence>METYAVFGNPIAHSKSPSIHQLFARQLGITHPYGRVLAPLDDFVSSLNQFFAEGGKGANVTVPFKEEAFARADELTERAALAGAVNTLKRLEDGRLLGDNTDGIGLLSDLERLGFIKPRQRILLVGAGGASRGVLLPLLSLGCAVTIVNRTYSRAHELATLFAHTGSVSAREMDTLSGETFDLIINATSSGIDGDVPAIPASVVHADVYCYDMFYQKGPTPFLHWCQQYGAVHCADGLGMLVAQAAHAVLLWHGVLPAIAPVIETLQQELNA</sequence>
<dbReference type="InterPro" id="IPR022893">
    <property type="entry name" value="Shikimate_DH_fam"/>
</dbReference>
<evidence type="ECO:0000313" key="19">
    <source>
        <dbReference type="Proteomes" id="UP000258928"/>
    </source>
</evidence>
<dbReference type="Proteomes" id="UP001176846">
    <property type="component" value="Unassembled WGS sequence"/>
</dbReference>
<dbReference type="InterPro" id="IPR036291">
    <property type="entry name" value="NAD(P)-bd_dom_sf"/>
</dbReference>
<feature type="binding site" evidence="8">
    <location>
        <position position="215"/>
    </location>
    <ligand>
        <name>shikimate</name>
        <dbReference type="ChEBI" id="CHEBI:36208"/>
    </ligand>
</feature>
<dbReference type="PANTHER" id="PTHR21089:SF1">
    <property type="entry name" value="BIFUNCTIONAL 3-DEHYDROQUINATE DEHYDRATASE_SHIKIMATE DEHYDROGENASE, CHLOROPLASTIC"/>
    <property type="match status" value="1"/>
</dbReference>
<feature type="binding site" evidence="8">
    <location>
        <begin position="126"/>
        <end position="130"/>
    </location>
    <ligand>
        <name>NADP(+)</name>
        <dbReference type="ChEBI" id="CHEBI:58349"/>
    </ligand>
</feature>
<dbReference type="KEGG" id="kpe:KPK_0434"/>
<dbReference type="InterPro" id="IPR013708">
    <property type="entry name" value="Shikimate_DH-bd_N"/>
</dbReference>
<feature type="binding site" evidence="8">
    <location>
        <position position="244"/>
    </location>
    <ligand>
        <name>shikimate</name>
        <dbReference type="ChEBI" id="CHEBI:36208"/>
    </ligand>
</feature>
<evidence type="ECO:0000313" key="17">
    <source>
        <dbReference type="EMBL" id="SXF99199.1"/>
    </source>
</evidence>
<name>A0A087FK01_KLEVA</name>
<feature type="domain" description="Quinate/shikimate 5-dehydrogenase/glutamyl-tRNA reductase" evidence="9">
    <location>
        <begin position="119"/>
        <end position="190"/>
    </location>
</feature>
<dbReference type="EMBL" id="CP060807">
    <property type="protein sequence ID" value="QNP25224.1"/>
    <property type="molecule type" value="Genomic_DNA"/>
</dbReference>
<feature type="binding site" evidence="8">
    <location>
        <position position="77"/>
    </location>
    <ligand>
        <name>NADP(+)</name>
        <dbReference type="ChEBI" id="CHEBI:58349"/>
    </ligand>
</feature>
<dbReference type="Proteomes" id="UP000258928">
    <property type="component" value="Unassembled WGS sequence"/>
</dbReference>
<evidence type="ECO:0000313" key="16">
    <source>
        <dbReference type="EMBL" id="QNP25224.1"/>
    </source>
</evidence>
<dbReference type="GO" id="GO:0005829">
    <property type="term" value="C:cytosol"/>
    <property type="evidence" value="ECO:0007669"/>
    <property type="project" value="TreeGrafter"/>
</dbReference>
<comment type="catalytic activity">
    <reaction evidence="7 8">
        <text>shikimate + NADP(+) = 3-dehydroshikimate + NADPH + H(+)</text>
        <dbReference type="Rhea" id="RHEA:17737"/>
        <dbReference type="ChEBI" id="CHEBI:15378"/>
        <dbReference type="ChEBI" id="CHEBI:16630"/>
        <dbReference type="ChEBI" id="CHEBI:36208"/>
        <dbReference type="ChEBI" id="CHEBI:57783"/>
        <dbReference type="ChEBI" id="CHEBI:58349"/>
        <dbReference type="EC" id="1.1.1.25"/>
    </reaction>
</comment>
<feature type="binding site" evidence="8">
    <location>
        <begin position="14"/>
        <end position="16"/>
    </location>
    <ligand>
        <name>shikimate</name>
        <dbReference type="ChEBI" id="CHEBI:36208"/>
    </ligand>
</feature>
<dbReference type="Proteomes" id="UP000516181">
    <property type="component" value="Chromosome"/>
</dbReference>
<dbReference type="SUPFAM" id="SSF53223">
    <property type="entry name" value="Aminoacid dehydrogenase-like, N-terminal domain"/>
    <property type="match status" value="1"/>
</dbReference>
<dbReference type="CDD" id="cd01065">
    <property type="entry name" value="NAD_bind_Shikimate_DH"/>
    <property type="match status" value="1"/>
</dbReference>
<dbReference type="InterPro" id="IPR041121">
    <property type="entry name" value="SDH_C"/>
</dbReference>
<dbReference type="OMA" id="FGNPIKH"/>
<evidence type="ECO:0000256" key="4">
    <source>
        <dbReference type="ARBA" id="ARBA00022857"/>
    </source>
</evidence>
<dbReference type="GeneID" id="93271009"/>
<feature type="binding site" evidence="8">
    <location>
        <position position="61"/>
    </location>
    <ligand>
        <name>shikimate</name>
        <dbReference type="ChEBI" id="CHEBI:36208"/>
    </ligand>
</feature>
<keyword evidence="6 8" id="KW-0057">Aromatic amino acid biosynthesis</keyword>
<evidence type="ECO:0000256" key="8">
    <source>
        <dbReference type="HAMAP-Rule" id="MF_00222"/>
    </source>
</evidence>
<evidence type="ECO:0000313" key="18">
    <source>
        <dbReference type="Proteomes" id="UP000234412"/>
    </source>
</evidence>
<dbReference type="Pfam" id="PF18317">
    <property type="entry name" value="SDH_C"/>
    <property type="match status" value="1"/>
</dbReference>
<dbReference type="NCBIfam" id="TIGR00507">
    <property type="entry name" value="aroE"/>
    <property type="match status" value="1"/>
</dbReference>
<reference evidence="14" key="8">
    <citation type="submission" date="2024-01" db="EMBL/GenBank/DDBJ databases">
        <authorList>
            <person name="Macesic N."/>
        </authorList>
    </citation>
    <scope>NUCLEOTIDE SEQUENCE</scope>
    <source>
        <strain evidence="14">CPO071</strain>
    </source>
</reference>
<feature type="binding site" evidence="8">
    <location>
        <position position="213"/>
    </location>
    <ligand>
        <name>NADP(+)</name>
        <dbReference type="ChEBI" id="CHEBI:58349"/>
    </ligand>
</feature>
<dbReference type="Gene3D" id="3.40.50.10860">
    <property type="entry name" value="Leucine Dehydrogenase, chain A, domain 1"/>
    <property type="match status" value="1"/>
</dbReference>
<keyword evidence="5 8" id="KW-0560">Oxidoreductase</keyword>
<evidence type="ECO:0000313" key="13">
    <source>
        <dbReference type="EMBL" id="GKK04099.1"/>
    </source>
</evidence>
<dbReference type="EMBL" id="JARTTN020000001">
    <property type="protein sequence ID" value="MEC6055381.1"/>
    <property type="molecule type" value="Genomic_DNA"/>
</dbReference>
<feature type="binding site" evidence="8">
    <location>
        <begin position="149"/>
        <end position="154"/>
    </location>
    <ligand>
        <name>NADP(+)</name>
        <dbReference type="ChEBI" id="CHEBI:58349"/>
    </ligand>
</feature>
<dbReference type="EMBL" id="UKAS01000037">
    <property type="protein sequence ID" value="SXF99199.1"/>
    <property type="molecule type" value="Genomic_DNA"/>
</dbReference>
<dbReference type="UniPathway" id="UPA00053">
    <property type="reaction ID" value="UER00087"/>
</dbReference>
<dbReference type="PANTHER" id="PTHR21089">
    <property type="entry name" value="SHIKIMATE DEHYDROGENASE"/>
    <property type="match status" value="1"/>
</dbReference>
<reference evidence="17 19" key="3">
    <citation type="submission" date="2018-08" db="EMBL/GenBank/DDBJ databases">
        <authorList>
            <consortium name="Pathogen Informatics"/>
        </authorList>
    </citation>
    <scope>NUCLEOTIDE SEQUENCE [LARGE SCALE GENOMIC DNA]</scope>
    <source>
        <strain evidence="17 19">EuSCAPE_TR218</strain>
    </source>
</reference>
<evidence type="ECO:0000313" key="20">
    <source>
        <dbReference type="Proteomes" id="UP000516181"/>
    </source>
</evidence>
<gene>
    <name evidence="8 16" type="primary">aroE</name>
    <name evidence="13" type="synonym">aroE_2</name>
    <name evidence="17" type="synonym">aroE_3</name>
    <name evidence="12" type="ORF">AN2335V1_3464</name>
    <name evidence="15" type="ORF">CWN47_20060</name>
    <name evidence="16" type="ORF">IAP99_02240</name>
    <name evidence="13" type="ORF">NUKP37_51370</name>
    <name evidence="14" type="ORF">QAB22_002170</name>
    <name evidence="17" type="ORF">SAMEA3729809_05396</name>
</gene>
<dbReference type="GO" id="GO:0009423">
    <property type="term" value="P:chorismate biosynthetic process"/>
    <property type="evidence" value="ECO:0007669"/>
    <property type="project" value="UniProtKB-UniRule"/>
</dbReference>
<reference evidence="15 18" key="2">
    <citation type="submission" date="2018-01" db="EMBL/GenBank/DDBJ databases">
        <title>Genomic study of Klebsiella pneumoniae.</title>
        <authorList>
            <person name="Yang Y."/>
            <person name="Bicalho R."/>
        </authorList>
    </citation>
    <scope>NUCLEOTIDE SEQUENCE [LARGE SCALE GENOMIC DNA]</scope>
    <source>
        <strain evidence="15 18">A8</strain>
    </source>
</reference>
<proteinExistence type="inferred from homology"/>
<evidence type="ECO:0000259" key="9">
    <source>
        <dbReference type="Pfam" id="PF01488"/>
    </source>
</evidence>
<reference evidence="16 20" key="4">
    <citation type="submission" date="2020-08" db="EMBL/GenBank/DDBJ databases">
        <title>Complete genome sequence of Klebsiella pneumoniae KP2757.</title>
        <authorList>
            <person name="Zhang X."/>
        </authorList>
    </citation>
    <scope>NUCLEOTIDE SEQUENCE [LARGE SCALE GENOMIC DNA]</scope>
    <source>
        <strain evidence="16 20">KP2757</strain>
    </source>
</reference>
<dbReference type="InterPro" id="IPR006151">
    <property type="entry name" value="Shikm_DH/Glu-tRNA_Rdtase"/>
</dbReference>
<dbReference type="GO" id="GO:0009073">
    <property type="term" value="P:aromatic amino acid family biosynthetic process"/>
    <property type="evidence" value="ECO:0007669"/>
    <property type="project" value="UniProtKB-KW"/>
</dbReference>
<comment type="subunit">
    <text evidence="8">Homodimer.</text>
</comment>
<dbReference type="Pfam" id="PF08501">
    <property type="entry name" value="Shikimate_dh_N"/>
    <property type="match status" value="1"/>
</dbReference>
<accession>A0A087FK01</accession>
<dbReference type="Proteomes" id="UP000789617">
    <property type="component" value="Unassembled WGS sequence"/>
</dbReference>
<dbReference type="Proteomes" id="UP000234412">
    <property type="component" value="Unassembled WGS sequence"/>
</dbReference>
<dbReference type="AlphaFoldDB" id="A0A087FK01"/>
<comment type="function">
    <text evidence="8">Involved in the biosynthesis of the chorismate, which leads to the biosynthesis of aromatic amino acids. Catalyzes the reversible NADPH linked reduction of 3-dehydroshikimate (DHSA) to yield shikimate (SA).</text>
</comment>
<dbReference type="GO" id="GO:0019632">
    <property type="term" value="P:shikimate metabolic process"/>
    <property type="evidence" value="ECO:0007669"/>
    <property type="project" value="InterPro"/>
</dbReference>
<dbReference type="InterPro" id="IPR046346">
    <property type="entry name" value="Aminoacid_DH-like_N_sf"/>
</dbReference>
<dbReference type="FunFam" id="3.40.50.10860:FF:000006">
    <property type="entry name" value="Shikimate dehydrogenase (NADP(+))"/>
    <property type="match status" value="1"/>
</dbReference>
<dbReference type="NCBIfam" id="NF001310">
    <property type="entry name" value="PRK00258.1-2"/>
    <property type="match status" value="1"/>
</dbReference>
<dbReference type="GO" id="GO:0004764">
    <property type="term" value="F:shikimate 3-dehydrogenase (NADP+) activity"/>
    <property type="evidence" value="ECO:0007669"/>
    <property type="project" value="UniProtKB-UniRule"/>
</dbReference>
<evidence type="ECO:0000256" key="5">
    <source>
        <dbReference type="ARBA" id="ARBA00023002"/>
    </source>
</evidence>
<feature type="binding site" evidence="8">
    <location>
        <position position="237"/>
    </location>
    <ligand>
        <name>NADP(+)</name>
        <dbReference type="ChEBI" id="CHEBI:58349"/>
    </ligand>
</feature>
<evidence type="ECO:0000256" key="6">
    <source>
        <dbReference type="ARBA" id="ARBA00023141"/>
    </source>
</evidence>
<dbReference type="EC" id="1.1.1.25" evidence="2 8"/>
<evidence type="ECO:0000313" key="15">
    <source>
        <dbReference type="EMBL" id="PLM92924.1"/>
    </source>
</evidence>
<dbReference type="SUPFAM" id="SSF51735">
    <property type="entry name" value="NAD(P)-binding Rossmann-fold domains"/>
    <property type="match status" value="1"/>
</dbReference>
<dbReference type="KEGG" id="kvq:SP68_12570"/>
<reference evidence="13" key="5">
    <citation type="journal article" date="2022" name="J. Appl. Microbiol.">
        <title>PCR-based ORF typing of Klebsiella pneumoniae for rapid identification of global clones and transmission events.</title>
        <authorList>
            <person name="Nonogaki R."/>
            <person name="Iijima A."/>
            <person name="Kawamura K."/>
            <person name="Kayama S."/>
            <person name="Sugai M."/>
            <person name="Yagi T."/>
            <person name="Arakawa Y."/>
            <person name="Doi Y."/>
            <person name="Suzuki M."/>
        </authorList>
    </citation>
    <scope>NUCLEOTIDE SEQUENCE</scope>
    <source>
        <strain evidence="13">NUKP-37</strain>
    </source>
</reference>
<dbReference type="HAMAP" id="MF_00222">
    <property type="entry name" value="Shikimate_DH_AroE"/>
    <property type="match status" value="1"/>
</dbReference>
<dbReference type="GO" id="GO:0008652">
    <property type="term" value="P:amino acid biosynthetic process"/>
    <property type="evidence" value="ECO:0007669"/>
    <property type="project" value="UniProtKB-KW"/>
</dbReference>
<dbReference type="KEGG" id="kvd:KR75_05955"/>
<reference evidence="14" key="7">
    <citation type="journal article" date="2023" name="Nat. Commun.">
        <title>Genomic dissection of endemic carbapenem resistance reveals metallo-beta-lactamase dissemination through clonal, plasmid and integron transfer.</title>
        <authorList>
            <person name="Macesic N."/>
            <person name="Hawkey J."/>
            <person name="Vezina B."/>
            <person name="Wisniewski J.A."/>
            <person name="Cottingham H."/>
            <person name="Blakeway L.V."/>
            <person name="Harshegyi T."/>
            <person name="Pragastis K."/>
            <person name="Badoordeen G.Z."/>
            <person name="Dennison A."/>
            <person name="Spelman D.W."/>
            <person name="Jenney A.W.J."/>
            <person name="Peleg A.Y."/>
        </authorList>
    </citation>
    <scope>NUCLEOTIDE SEQUENCE</scope>
    <source>
        <strain evidence="14">CPO071</strain>
    </source>
</reference>
<evidence type="ECO:0000313" key="21">
    <source>
        <dbReference type="Proteomes" id="UP000789617"/>
    </source>
</evidence>
<keyword evidence="21" id="KW-1185">Reference proteome</keyword>
<evidence type="ECO:0000259" key="11">
    <source>
        <dbReference type="Pfam" id="PF18317"/>
    </source>
</evidence>
<evidence type="ECO:0000313" key="12">
    <source>
        <dbReference type="EMBL" id="CAH6149051.1"/>
    </source>
</evidence>
<dbReference type="InterPro" id="IPR011342">
    <property type="entry name" value="Shikimate_DH"/>
</dbReference>
<evidence type="ECO:0000313" key="14">
    <source>
        <dbReference type="EMBL" id="MEC6055381.1"/>
    </source>
</evidence>
<feature type="domain" description="Shikimate dehydrogenase substrate binding N-terminal" evidence="10">
    <location>
        <begin position="6"/>
        <end position="88"/>
    </location>
</feature>
<feature type="binding site" evidence="8">
    <location>
        <position position="86"/>
    </location>
    <ligand>
        <name>shikimate</name>
        <dbReference type="ChEBI" id="CHEBI:36208"/>
    </ligand>
</feature>
<reference evidence="15 18" key="1">
    <citation type="submission" date="2017-11" db="EMBL/GenBank/DDBJ databases">
        <authorList>
            <person name="Han C.G."/>
        </authorList>
    </citation>
    <scope>NUCLEOTIDE SEQUENCE [LARGE SCALE GENOMIC DNA]</scope>
    <source>
        <strain evidence="15 18">A8</strain>
    </source>
</reference>
<keyword evidence="3 8" id="KW-0028">Amino-acid biosynthesis</keyword>